<organism evidence="1 2">
    <name type="scientific">Lithocarpus litseifolius</name>
    <dbReference type="NCBI Taxonomy" id="425828"/>
    <lineage>
        <taxon>Eukaryota</taxon>
        <taxon>Viridiplantae</taxon>
        <taxon>Streptophyta</taxon>
        <taxon>Embryophyta</taxon>
        <taxon>Tracheophyta</taxon>
        <taxon>Spermatophyta</taxon>
        <taxon>Magnoliopsida</taxon>
        <taxon>eudicotyledons</taxon>
        <taxon>Gunneridae</taxon>
        <taxon>Pentapetalae</taxon>
        <taxon>rosids</taxon>
        <taxon>fabids</taxon>
        <taxon>Fagales</taxon>
        <taxon>Fagaceae</taxon>
        <taxon>Lithocarpus</taxon>
    </lineage>
</organism>
<reference evidence="1 2" key="1">
    <citation type="submission" date="2024-01" db="EMBL/GenBank/DDBJ databases">
        <title>A telomere-to-telomere, gap-free genome of sweet tea (Lithocarpus litseifolius).</title>
        <authorList>
            <person name="Zhou J."/>
        </authorList>
    </citation>
    <scope>NUCLEOTIDE SEQUENCE [LARGE SCALE GENOMIC DNA]</scope>
    <source>
        <strain evidence="1">Zhou-2022a</strain>
        <tissue evidence="1">Leaf</tissue>
    </source>
</reference>
<comment type="caution">
    <text evidence="1">The sequence shown here is derived from an EMBL/GenBank/DDBJ whole genome shotgun (WGS) entry which is preliminary data.</text>
</comment>
<dbReference type="Proteomes" id="UP001459277">
    <property type="component" value="Unassembled WGS sequence"/>
</dbReference>
<sequence length="302" mass="34365">MHEGVSSGTKPSRSISLQEFALAEVAYSSGNFVMHEGISSRIKPNGLTSLQEFGPTEVAYSNGDMIIALQEVLSKTLQFHNGVYSHLVNLIPNNLATQYEPYASHYVNLFLENEAFGSHFVSHVTNDPYTSQLFGKEEIHSMDKMTIMGTDYARLSLKTRSLLRSVIAYLPTEMQVSILESKAMFRSFDLWYKYFKKLVTATIPNPDDLDVGNNVFIQLDWEENFGKSLRVYENKHLFPDLLINYEDGSDEEGRDSDWLSQMFEFGFIRFIKITSHDQISQLPQIIQKAVSKINSPSITVRC</sequence>
<protein>
    <submittedName>
        <fullName evidence="1">Uncharacterized protein</fullName>
    </submittedName>
</protein>
<dbReference type="EMBL" id="JAZDWU010000001">
    <property type="protein sequence ID" value="KAL0014005.1"/>
    <property type="molecule type" value="Genomic_DNA"/>
</dbReference>
<evidence type="ECO:0000313" key="1">
    <source>
        <dbReference type="EMBL" id="KAL0014005.1"/>
    </source>
</evidence>
<dbReference type="AlphaFoldDB" id="A0AAW2DXK6"/>
<proteinExistence type="predicted"/>
<evidence type="ECO:0000313" key="2">
    <source>
        <dbReference type="Proteomes" id="UP001459277"/>
    </source>
</evidence>
<accession>A0AAW2DXK6</accession>
<gene>
    <name evidence="1" type="ORF">SO802_001074</name>
</gene>
<name>A0AAW2DXK6_9ROSI</name>
<keyword evidence="2" id="KW-1185">Reference proteome</keyword>